<evidence type="ECO:0000313" key="2">
    <source>
        <dbReference type="EMBL" id="CAB1454060.1"/>
    </source>
</evidence>
<protein>
    <submittedName>
        <fullName evidence="2">Uncharacterized protein</fullName>
    </submittedName>
</protein>
<organism evidence="2 3">
    <name type="scientific">Pleuronectes platessa</name>
    <name type="common">European plaice</name>
    <dbReference type="NCBI Taxonomy" id="8262"/>
    <lineage>
        <taxon>Eukaryota</taxon>
        <taxon>Metazoa</taxon>
        <taxon>Chordata</taxon>
        <taxon>Craniata</taxon>
        <taxon>Vertebrata</taxon>
        <taxon>Euteleostomi</taxon>
        <taxon>Actinopterygii</taxon>
        <taxon>Neopterygii</taxon>
        <taxon>Teleostei</taxon>
        <taxon>Neoteleostei</taxon>
        <taxon>Acanthomorphata</taxon>
        <taxon>Carangaria</taxon>
        <taxon>Pleuronectiformes</taxon>
        <taxon>Pleuronectoidei</taxon>
        <taxon>Pleuronectidae</taxon>
        <taxon>Pleuronectes</taxon>
    </lineage>
</organism>
<accession>A0A9N7VTL7</accession>
<proteinExistence type="predicted"/>
<dbReference type="EMBL" id="CADEAL010004197">
    <property type="protein sequence ID" value="CAB1454060.1"/>
    <property type="molecule type" value="Genomic_DNA"/>
</dbReference>
<evidence type="ECO:0000256" key="1">
    <source>
        <dbReference type="SAM" id="MobiDB-lite"/>
    </source>
</evidence>
<reference evidence="2" key="1">
    <citation type="submission" date="2020-03" db="EMBL/GenBank/DDBJ databases">
        <authorList>
            <person name="Weist P."/>
        </authorList>
    </citation>
    <scope>NUCLEOTIDE SEQUENCE</scope>
</reference>
<comment type="caution">
    <text evidence="2">The sequence shown here is derived from an EMBL/GenBank/DDBJ whole genome shotgun (WGS) entry which is preliminary data.</text>
</comment>
<keyword evidence="3" id="KW-1185">Reference proteome</keyword>
<evidence type="ECO:0000313" key="3">
    <source>
        <dbReference type="Proteomes" id="UP001153269"/>
    </source>
</evidence>
<gene>
    <name evidence="2" type="ORF">PLEPLA_LOCUS41822</name>
</gene>
<sequence>MSHCAMEEMNILKCELIGSEPGAVKNELDEAPSLPLPSLPVSPSQPTSAVSRLVGMAMLDRKIDPPSSIWPEGGKQVLLMPSRTMTDGCVGDMSVRWKGKVRAGEQGKTVNA</sequence>
<name>A0A9N7VTL7_PLEPL</name>
<dbReference type="AlphaFoldDB" id="A0A9N7VTL7"/>
<feature type="region of interest" description="Disordered" evidence="1">
    <location>
        <begin position="28"/>
        <end position="47"/>
    </location>
</feature>
<dbReference type="Proteomes" id="UP001153269">
    <property type="component" value="Unassembled WGS sequence"/>
</dbReference>